<dbReference type="Gene3D" id="3.30.1330.30">
    <property type="match status" value="1"/>
</dbReference>
<evidence type="ECO:0000256" key="1">
    <source>
        <dbReference type="ARBA" id="ARBA00007228"/>
    </source>
</evidence>
<dbReference type="Pfam" id="PF00588">
    <property type="entry name" value="SpoU_methylase"/>
    <property type="match status" value="1"/>
</dbReference>
<dbReference type="SUPFAM" id="SSF75217">
    <property type="entry name" value="alpha/beta knot"/>
    <property type="match status" value="1"/>
</dbReference>
<dbReference type="InterPro" id="IPR029064">
    <property type="entry name" value="Ribosomal_eL30-like_sf"/>
</dbReference>
<evidence type="ECO:0000256" key="2">
    <source>
        <dbReference type="ARBA" id="ARBA00022603"/>
    </source>
</evidence>
<dbReference type="Pfam" id="PF22435">
    <property type="entry name" value="MRM3-like_sub_bind"/>
    <property type="match status" value="1"/>
</dbReference>
<dbReference type="SUPFAM" id="SSF55315">
    <property type="entry name" value="L30e-like"/>
    <property type="match status" value="1"/>
</dbReference>
<gene>
    <name evidence="6" type="ORF">QE109_05395</name>
</gene>
<reference evidence="6 7" key="1">
    <citation type="submission" date="2023-04" db="EMBL/GenBank/DDBJ databases">
        <title>Fusibacter bizertensis strain WBS, isolated from littoral bottom sediments of the Arctic seas - biochemical and genomic analysis.</title>
        <authorList>
            <person name="Brioukhanov A.L."/>
        </authorList>
    </citation>
    <scope>NUCLEOTIDE SEQUENCE [LARGE SCALE GENOMIC DNA]</scope>
    <source>
        <strain evidence="6 7">WBS</strain>
    </source>
</reference>
<evidence type="ECO:0000256" key="3">
    <source>
        <dbReference type="ARBA" id="ARBA00022679"/>
    </source>
</evidence>
<dbReference type="InterPro" id="IPR029028">
    <property type="entry name" value="Alpha/beta_knot_MTases"/>
</dbReference>
<feature type="domain" description="MRM3-like substrate binding" evidence="5">
    <location>
        <begin position="13"/>
        <end position="101"/>
    </location>
</feature>
<feature type="domain" description="tRNA/rRNA methyltransferase SpoU type" evidence="4">
    <location>
        <begin position="126"/>
        <end position="266"/>
    </location>
</feature>
<comment type="similarity">
    <text evidence="1">Belongs to the class IV-like SAM-binding methyltransferase superfamily. RNA methyltransferase TrmH family.</text>
</comment>
<protein>
    <submittedName>
        <fullName evidence="6">RNA methyltransferase</fullName>
    </submittedName>
</protein>
<keyword evidence="3" id="KW-0808">Transferase</keyword>
<dbReference type="GO" id="GO:0008168">
    <property type="term" value="F:methyltransferase activity"/>
    <property type="evidence" value="ECO:0007669"/>
    <property type="project" value="UniProtKB-KW"/>
</dbReference>
<dbReference type="EMBL" id="JARYZI010000003">
    <property type="protein sequence ID" value="MDH8677569.1"/>
    <property type="molecule type" value="Genomic_DNA"/>
</dbReference>
<dbReference type="GO" id="GO:0032259">
    <property type="term" value="P:methylation"/>
    <property type="evidence" value="ECO:0007669"/>
    <property type="project" value="UniProtKB-KW"/>
</dbReference>
<accession>A0ABT6NAX4</accession>
<dbReference type="InterPro" id="IPR029026">
    <property type="entry name" value="tRNA_m1G_MTases_N"/>
</dbReference>
<dbReference type="PANTHER" id="PTHR43191:SF2">
    <property type="entry name" value="RRNA METHYLTRANSFERASE 3, MITOCHONDRIAL"/>
    <property type="match status" value="1"/>
</dbReference>
<dbReference type="RefSeq" id="WP_281093390.1">
    <property type="nucleotide sequence ID" value="NZ_JARYZI010000003.1"/>
</dbReference>
<name>A0ABT6NAX4_9FIRM</name>
<evidence type="ECO:0000313" key="6">
    <source>
        <dbReference type="EMBL" id="MDH8677569.1"/>
    </source>
</evidence>
<dbReference type="InterPro" id="IPR053888">
    <property type="entry name" value="MRM3-like_sub_bind"/>
</dbReference>
<proteinExistence type="inferred from homology"/>
<dbReference type="Proteomes" id="UP001158045">
    <property type="component" value="Unassembled WGS sequence"/>
</dbReference>
<evidence type="ECO:0000259" key="4">
    <source>
        <dbReference type="Pfam" id="PF00588"/>
    </source>
</evidence>
<evidence type="ECO:0000313" key="7">
    <source>
        <dbReference type="Proteomes" id="UP001158045"/>
    </source>
</evidence>
<dbReference type="InterPro" id="IPR051259">
    <property type="entry name" value="rRNA_Methyltransferase"/>
</dbReference>
<dbReference type="Gene3D" id="3.40.1280.10">
    <property type="match status" value="1"/>
</dbReference>
<dbReference type="CDD" id="cd18095">
    <property type="entry name" value="SpoU-like_rRNA-MTase"/>
    <property type="match status" value="1"/>
</dbReference>
<keyword evidence="7" id="KW-1185">Reference proteome</keyword>
<dbReference type="PANTHER" id="PTHR43191">
    <property type="entry name" value="RRNA METHYLTRANSFERASE 3"/>
    <property type="match status" value="1"/>
</dbReference>
<evidence type="ECO:0000259" key="5">
    <source>
        <dbReference type="Pfam" id="PF22435"/>
    </source>
</evidence>
<dbReference type="InterPro" id="IPR001537">
    <property type="entry name" value="SpoU_MeTrfase"/>
</dbReference>
<keyword evidence="2 6" id="KW-0489">Methyltransferase</keyword>
<sequence length="271" mass="30266">MNSSINEITSNKNKYFKRFKSLNMKKYRESERLYLLEGQRYIDTAIELKLKFEALLFDIDSWNQMELKAQNFYLEAAEVFVFPSHLFKEITQTEQSQGFLGVINMPEVLEIDFIEKSMADKTKLNILLLDRVQDPGNLGTIIRTADAAGIEFVLLAKGTVDAYSPKVVRSTAGSILNIKLIALEEVEVAISELKTYGFNIIATALEGAKDYGESSCYKSRNCLIIGNEANGVSAEILNMADNKVKIPIFGKAESLNAAVAAGIMMYKLNSL</sequence>
<comment type="caution">
    <text evidence="6">The sequence shown here is derived from an EMBL/GenBank/DDBJ whole genome shotgun (WGS) entry which is preliminary data.</text>
</comment>
<organism evidence="6 7">
    <name type="scientific">Fusibacter bizertensis</name>
    <dbReference type="NCBI Taxonomy" id="1488331"/>
    <lineage>
        <taxon>Bacteria</taxon>
        <taxon>Bacillati</taxon>
        <taxon>Bacillota</taxon>
        <taxon>Clostridia</taxon>
        <taxon>Eubacteriales</taxon>
        <taxon>Eubacteriales Family XII. Incertae Sedis</taxon>
        <taxon>Fusibacter</taxon>
    </lineage>
</organism>